<sequence>MQDFCTNGDENEEEMNNRETETEAVLLLFLEDQKQRRTPRRLYNRGINEMTGMPFE</sequence>
<reference evidence="2 3" key="1">
    <citation type="submission" date="2024-01" db="EMBL/GenBank/DDBJ databases">
        <title>Genome assemblies of Stephania.</title>
        <authorList>
            <person name="Yang L."/>
        </authorList>
    </citation>
    <scope>NUCLEOTIDE SEQUENCE [LARGE SCALE GENOMIC DNA]</scope>
    <source>
        <strain evidence="2">YNDBR</strain>
        <tissue evidence="2">Leaf</tissue>
    </source>
</reference>
<dbReference type="EMBL" id="JBBNAF010000011">
    <property type="protein sequence ID" value="KAK9098251.1"/>
    <property type="molecule type" value="Genomic_DNA"/>
</dbReference>
<proteinExistence type="predicted"/>
<accession>A0AAP0HVN7</accession>
<name>A0AAP0HVN7_9MAGN</name>
<evidence type="ECO:0000313" key="3">
    <source>
        <dbReference type="Proteomes" id="UP001420932"/>
    </source>
</evidence>
<evidence type="ECO:0000256" key="1">
    <source>
        <dbReference type="SAM" id="MobiDB-lite"/>
    </source>
</evidence>
<protein>
    <submittedName>
        <fullName evidence="2">Uncharacterized protein</fullName>
    </submittedName>
</protein>
<organism evidence="2 3">
    <name type="scientific">Stephania yunnanensis</name>
    <dbReference type="NCBI Taxonomy" id="152371"/>
    <lineage>
        <taxon>Eukaryota</taxon>
        <taxon>Viridiplantae</taxon>
        <taxon>Streptophyta</taxon>
        <taxon>Embryophyta</taxon>
        <taxon>Tracheophyta</taxon>
        <taxon>Spermatophyta</taxon>
        <taxon>Magnoliopsida</taxon>
        <taxon>Ranunculales</taxon>
        <taxon>Menispermaceae</taxon>
        <taxon>Menispermoideae</taxon>
        <taxon>Cissampelideae</taxon>
        <taxon>Stephania</taxon>
    </lineage>
</organism>
<keyword evidence="3" id="KW-1185">Reference proteome</keyword>
<dbReference type="AlphaFoldDB" id="A0AAP0HVN7"/>
<evidence type="ECO:0000313" key="2">
    <source>
        <dbReference type="EMBL" id="KAK9098251.1"/>
    </source>
</evidence>
<feature type="region of interest" description="Disordered" evidence="1">
    <location>
        <begin position="1"/>
        <end position="20"/>
    </location>
</feature>
<dbReference type="Proteomes" id="UP001420932">
    <property type="component" value="Unassembled WGS sequence"/>
</dbReference>
<comment type="caution">
    <text evidence="2">The sequence shown here is derived from an EMBL/GenBank/DDBJ whole genome shotgun (WGS) entry which is preliminary data.</text>
</comment>
<gene>
    <name evidence="2" type="ORF">Syun_025296</name>
</gene>